<protein>
    <submittedName>
        <fullName evidence="1">Uncharacterized protein</fullName>
    </submittedName>
</protein>
<keyword evidence="2" id="KW-1185">Reference proteome</keyword>
<evidence type="ECO:0000313" key="2">
    <source>
        <dbReference type="Proteomes" id="UP000293162"/>
    </source>
</evidence>
<dbReference type="AlphaFoldDB" id="A0A4Q5LQL4"/>
<dbReference type="EMBL" id="SEWF01000100">
    <property type="protein sequence ID" value="RYU91742.1"/>
    <property type="molecule type" value="Genomic_DNA"/>
</dbReference>
<dbReference type="Proteomes" id="UP000293162">
    <property type="component" value="Unassembled WGS sequence"/>
</dbReference>
<dbReference type="RefSeq" id="WP_130024321.1">
    <property type="nucleotide sequence ID" value="NZ_SEWF01000100.1"/>
</dbReference>
<proteinExistence type="predicted"/>
<reference evidence="1 2" key="1">
    <citation type="submission" date="2019-02" db="EMBL/GenBank/DDBJ databases">
        <title>Bacterial novel species Emticicia sp. 17J42-9 isolated from soil.</title>
        <authorList>
            <person name="Jung H.-Y."/>
        </authorList>
    </citation>
    <scope>NUCLEOTIDE SEQUENCE [LARGE SCALE GENOMIC DNA]</scope>
    <source>
        <strain evidence="1 2">17J42-9</strain>
    </source>
</reference>
<gene>
    <name evidence="1" type="ORF">EWM59_27005</name>
</gene>
<name>A0A4Q5LQL4_9BACT</name>
<comment type="caution">
    <text evidence="1">The sequence shown here is derived from an EMBL/GenBank/DDBJ whole genome shotgun (WGS) entry which is preliminary data.</text>
</comment>
<dbReference type="OrthoDB" id="963491at2"/>
<organism evidence="1 2">
    <name type="scientific">Emticicia agri</name>
    <dbReference type="NCBI Taxonomy" id="2492393"/>
    <lineage>
        <taxon>Bacteria</taxon>
        <taxon>Pseudomonadati</taxon>
        <taxon>Bacteroidota</taxon>
        <taxon>Cytophagia</taxon>
        <taxon>Cytophagales</taxon>
        <taxon>Leadbetterellaceae</taxon>
        <taxon>Emticicia</taxon>
    </lineage>
</organism>
<sequence length="81" mass="9402">MKIALQRNDLRQTVEEALHKSNIHSEEIIDNQDISSLAVLINENILPEQLTMFVRLMHEQDLKCNTNTFPDMSVTYISVFI</sequence>
<evidence type="ECO:0000313" key="1">
    <source>
        <dbReference type="EMBL" id="RYU91742.1"/>
    </source>
</evidence>
<accession>A0A4Q5LQL4</accession>